<dbReference type="CDD" id="cd03230">
    <property type="entry name" value="ABC_DR_subfamily_A"/>
    <property type="match status" value="1"/>
</dbReference>
<dbReference type="PANTHER" id="PTHR43038:SF3">
    <property type="entry name" value="ABC TRANSPORTER G FAMILY MEMBER 20 ISOFORM X1"/>
    <property type="match status" value="1"/>
</dbReference>
<dbReference type="EMBL" id="CAJPIZ010010713">
    <property type="protein sequence ID" value="CAG2112683.1"/>
    <property type="molecule type" value="Genomic_DNA"/>
</dbReference>
<dbReference type="OrthoDB" id="10255969at2759"/>
<dbReference type="InterPro" id="IPR017871">
    <property type="entry name" value="ABC_transporter-like_CS"/>
</dbReference>
<feature type="non-terminal residue" evidence="4">
    <location>
        <position position="1"/>
    </location>
</feature>
<gene>
    <name evidence="4" type="ORF">OSB1V03_LOCUS12658</name>
</gene>
<sequence length="176" mass="19525">MIRGIYGLLGSSGCGKTTLLKCALGRLEPSKGSIHLFGRKPGSPESKVPGPGVGYMPQELALYEEFTIEEILTYFGQLFGIKSKVIDSRIEFLVDLLQLPDRRRLITKLSGGQKRRVSIATALLHNPPLLILDEPTVGVDLILREAIWKHLEFLCKNGLTVIVTTHYIEEARSALR</sequence>
<dbReference type="InterPro" id="IPR003593">
    <property type="entry name" value="AAA+_ATPase"/>
</dbReference>
<keyword evidence="5" id="KW-1185">Reference proteome</keyword>
<dbReference type="AlphaFoldDB" id="A0A7R9Q5W9"/>
<dbReference type="SMART" id="SM00382">
    <property type="entry name" value="AAA"/>
    <property type="match status" value="1"/>
</dbReference>
<evidence type="ECO:0000256" key="1">
    <source>
        <dbReference type="ARBA" id="ARBA00022741"/>
    </source>
</evidence>
<keyword evidence="1" id="KW-0547">Nucleotide-binding</keyword>
<dbReference type="GO" id="GO:0005524">
    <property type="term" value="F:ATP binding"/>
    <property type="evidence" value="ECO:0007669"/>
    <property type="project" value="UniProtKB-KW"/>
</dbReference>
<keyword evidence="2" id="KW-0067">ATP-binding</keyword>
<feature type="domain" description="AAA+ ATPase" evidence="3">
    <location>
        <begin position="2"/>
        <end position="175"/>
    </location>
</feature>
<dbReference type="InterPro" id="IPR027417">
    <property type="entry name" value="P-loop_NTPase"/>
</dbReference>
<evidence type="ECO:0000313" key="4">
    <source>
        <dbReference type="EMBL" id="CAD7632253.1"/>
    </source>
</evidence>
<dbReference type="InterPro" id="IPR003439">
    <property type="entry name" value="ABC_transporter-like_ATP-bd"/>
</dbReference>
<evidence type="ECO:0000313" key="5">
    <source>
        <dbReference type="Proteomes" id="UP000759131"/>
    </source>
</evidence>
<dbReference type="Proteomes" id="UP000759131">
    <property type="component" value="Unassembled WGS sequence"/>
</dbReference>
<evidence type="ECO:0000259" key="3">
    <source>
        <dbReference type="SMART" id="SM00382"/>
    </source>
</evidence>
<dbReference type="Pfam" id="PF00005">
    <property type="entry name" value="ABC_tran"/>
    <property type="match status" value="1"/>
</dbReference>
<organism evidence="4">
    <name type="scientific">Medioppia subpectinata</name>
    <dbReference type="NCBI Taxonomy" id="1979941"/>
    <lineage>
        <taxon>Eukaryota</taxon>
        <taxon>Metazoa</taxon>
        <taxon>Ecdysozoa</taxon>
        <taxon>Arthropoda</taxon>
        <taxon>Chelicerata</taxon>
        <taxon>Arachnida</taxon>
        <taxon>Acari</taxon>
        <taxon>Acariformes</taxon>
        <taxon>Sarcoptiformes</taxon>
        <taxon>Oribatida</taxon>
        <taxon>Brachypylina</taxon>
        <taxon>Oppioidea</taxon>
        <taxon>Oppiidae</taxon>
        <taxon>Medioppia</taxon>
    </lineage>
</organism>
<name>A0A7R9Q5W9_9ACAR</name>
<protein>
    <recommendedName>
        <fullName evidence="3">AAA+ ATPase domain-containing protein</fullName>
    </recommendedName>
</protein>
<evidence type="ECO:0000256" key="2">
    <source>
        <dbReference type="ARBA" id="ARBA00022840"/>
    </source>
</evidence>
<dbReference type="GO" id="GO:0016887">
    <property type="term" value="F:ATP hydrolysis activity"/>
    <property type="evidence" value="ECO:0007669"/>
    <property type="project" value="InterPro"/>
</dbReference>
<dbReference type="PANTHER" id="PTHR43038">
    <property type="entry name" value="ATP-BINDING CASSETTE, SUB-FAMILY H, MEMBER 1"/>
    <property type="match status" value="1"/>
</dbReference>
<accession>A0A7R9Q5W9</accession>
<dbReference type="PROSITE" id="PS00211">
    <property type="entry name" value="ABC_TRANSPORTER_1"/>
    <property type="match status" value="1"/>
</dbReference>
<dbReference type="EMBL" id="OC865288">
    <property type="protein sequence ID" value="CAD7632253.1"/>
    <property type="molecule type" value="Genomic_DNA"/>
</dbReference>
<dbReference type="Gene3D" id="3.40.50.300">
    <property type="entry name" value="P-loop containing nucleotide triphosphate hydrolases"/>
    <property type="match status" value="1"/>
</dbReference>
<dbReference type="SUPFAM" id="SSF52540">
    <property type="entry name" value="P-loop containing nucleoside triphosphate hydrolases"/>
    <property type="match status" value="1"/>
</dbReference>
<proteinExistence type="predicted"/>
<reference evidence="4" key="1">
    <citation type="submission" date="2020-11" db="EMBL/GenBank/DDBJ databases">
        <authorList>
            <person name="Tran Van P."/>
        </authorList>
    </citation>
    <scope>NUCLEOTIDE SEQUENCE</scope>
</reference>